<feature type="transmembrane region" description="Helical" evidence="8">
    <location>
        <begin position="191"/>
        <end position="213"/>
    </location>
</feature>
<feature type="transmembrane region" description="Helical" evidence="8">
    <location>
        <begin position="65"/>
        <end position="87"/>
    </location>
</feature>
<evidence type="ECO:0000256" key="2">
    <source>
        <dbReference type="ARBA" id="ARBA00010145"/>
    </source>
</evidence>
<gene>
    <name evidence="9" type="ORF">NX784_11315</name>
</gene>
<comment type="caution">
    <text evidence="9">The sequence shown here is derived from an EMBL/GenBank/DDBJ whole genome shotgun (WGS) entry which is preliminary data.</text>
</comment>
<dbReference type="InterPro" id="IPR004776">
    <property type="entry name" value="Mem_transp_PIN-like"/>
</dbReference>
<accession>A0ABT1ZQK2</accession>
<dbReference type="InterPro" id="IPR038770">
    <property type="entry name" value="Na+/solute_symporter_sf"/>
</dbReference>
<dbReference type="Proteomes" id="UP001204151">
    <property type="component" value="Unassembled WGS sequence"/>
</dbReference>
<feature type="transmembrane region" description="Helical" evidence="8">
    <location>
        <begin position="159"/>
        <end position="179"/>
    </location>
</feature>
<keyword evidence="7 8" id="KW-0472">Membrane</keyword>
<feature type="transmembrane region" description="Helical" evidence="8">
    <location>
        <begin position="38"/>
        <end position="58"/>
    </location>
</feature>
<evidence type="ECO:0000256" key="6">
    <source>
        <dbReference type="ARBA" id="ARBA00022989"/>
    </source>
</evidence>
<keyword evidence="3" id="KW-0813">Transport</keyword>
<evidence type="ECO:0000256" key="1">
    <source>
        <dbReference type="ARBA" id="ARBA00004651"/>
    </source>
</evidence>
<evidence type="ECO:0000256" key="4">
    <source>
        <dbReference type="ARBA" id="ARBA00022475"/>
    </source>
</evidence>
<keyword evidence="10" id="KW-1185">Reference proteome</keyword>
<feature type="transmembrane region" description="Helical" evidence="8">
    <location>
        <begin position="250"/>
        <end position="269"/>
    </location>
</feature>
<evidence type="ECO:0000313" key="10">
    <source>
        <dbReference type="Proteomes" id="UP001204151"/>
    </source>
</evidence>
<evidence type="ECO:0000313" key="9">
    <source>
        <dbReference type="EMBL" id="MCS0582182.1"/>
    </source>
</evidence>
<proteinExistence type="inferred from homology"/>
<feature type="transmembrane region" description="Helical" evidence="8">
    <location>
        <begin position="281"/>
        <end position="303"/>
    </location>
</feature>
<name>A0ABT1ZQK2_9BURK</name>
<dbReference type="EMBL" id="JANUGW010000007">
    <property type="protein sequence ID" value="MCS0582182.1"/>
    <property type="molecule type" value="Genomic_DNA"/>
</dbReference>
<evidence type="ECO:0000256" key="3">
    <source>
        <dbReference type="ARBA" id="ARBA00022448"/>
    </source>
</evidence>
<feature type="transmembrane region" description="Helical" evidence="8">
    <location>
        <begin position="107"/>
        <end position="138"/>
    </location>
</feature>
<evidence type="ECO:0000256" key="5">
    <source>
        <dbReference type="ARBA" id="ARBA00022692"/>
    </source>
</evidence>
<comment type="similarity">
    <text evidence="2">Belongs to the auxin efflux carrier (TC 2.A.69) family.</text>
</comment>
<keyword evidence="5 8" id="KW-0812">Transmembrane</keyword>
<evidence type="ECO:0000256" key="7">
    <source>
        <dbReference type="ARBA" id="ARBA00023136"/>
    </source>
</evidence>
<keyword evidence="6 8" id="KW-1133">Transmembrane helix</keyword>
<keyword evidence="4" id="KW-1003">Cell membrane</keyword>
<dbReference type="Pfam" id="PF03547">
    <property type="entry name" value="Mem_trans"/>
    <property type="match status" value="1"/>
</dbReference>
<protein>
    <submittedName>
        <fullName evidence="9">AEC family transporter</fullName>
    </submittedName>
</protein>
<comment type="subcellular location">
    <subcellularLocation>
        <location evidence="1">Cell membrane</location>
        <topology evidence="1">Multi-pass membrane protein</topology>
    </subcellularLocation>
</comment>
<dbReference type="PANTHER" id="PTHR36838:SF4">
    <property type="entry name" value="AUXIN EFFLUX CARRIER FAMILY PROTEIN"/>
    <property type="match status" value="1"/>
</dbReference>
<dbReference type="RefSeq" id="WP_258816763.1">
    <property type="nucleotide sequence ID" value="NZ_JANUGW010000007.1"/>
</dbReference>
<dbReference type="Gene3D" id="1.20.1530.20">
    <property type="match status" value="1"/>
</dbReference>
<sequence length="306" mass="32283">MLNIFLSVLPIFLLITAGYVAKNRFVRDDGFWKAADKLVYYVFFPSLLLLDVSDANFASADTSSSILATVGGTVLVAIFILVAQRVVTVRNDLFTSIFQGGVRYNSYVFVALAQSLAGAEGVAISGVFVAYMIVLTNVMSVLVMNHYGTGGKKSFKGTLAAMVQNPLIIGAMLGLALNVADLHIAGAARQFLTYLGNAATPLSLMSVGAGLMLVMQARQAIATGYAVGLKLLFMPLCTLTLLKIQGASGTPAHIALLYSSVPCAGNAYIMARQMGGDSETMASIITWTTLLSAVTITVIIGTITQL</sequence>
<dbReference type="PANTHER" id="PTHR36838">
    <property type="entry name" value="AUXIN EFFLUX CARRIER FAMILY PROTEIN"/>
    <property type="match status" value="1"/>
</dbReference>
<evidence type="ECO:0000256" key="8">
    <source>
        <dbReference type="SAM" id="Phobius"/>
    </source>
</evidence>
<organism evidence="9 10">
    <name type="scientific">Massilia pinisoli</name>
    <dbReference type="NCBI Taxonomy" id="1772194"/>
    <lineage>
        <taxon>Bacteria</taxon>
        <taxon>Pseudomonadati</taxon>
        <taxon>Pseudomonadota</taxon>
        <taxon>Betaproteobacteria</taxon>
        <taxon>Burkholderiales</taxon>
        <taxon>Oxalobacteraceae</taxon>
        <taxon>Telluria group</taxon>
        <taxon>Massilia</taxon>
    </lineage>
</organism>
<reference evidence="9 10" key="1">
    <citation type="submission" date="2022-08" db="EMBL/GenBank/DDBJ databases">
        <title>Reclassification of Massilia species as members of the genera Telluria, Duganella, Pseudoduganella, Mokoshia gen. nov. and Zemynaea gen. nov. using orthogonal and non-orthogonal genome-based approaches.</title>
        <authorList>
            <person name="Bowman J.P."/>
        </authorList>
    </citation>
    <scope>NUCLEOTIDE SEQUENCE [LARGE SCALE GENOMIC DNA]</scope>
    <source>
        <strain evidence="9 10">JCM 31316</strain>
    </source>
</reference>
<feature type="transmembrane region" description="Helical" evidence="8">
    <location>
        <begin position="225"/>
        <end position="244"/>
    </location>
</feature>